<keyword evidence="2" id="KW-1185">Reference proteome</keyword>
<dbReference type="EMBL" id="SJPX01000004">
    <property type="protein sequence ID" value="TWU49258.1"/>
    <property type="molecule type" value="Genomic_DNA"/>
</dbReference>
<sequence length="250" mass="27242">MKYVTIGCGGCAGLFVLLLICSGVLSIIATTIDPEGYANVQAEKNRDGSATEPKGSSIGDELNEEFFPYHAGTKLHYVRVSHLGDQQVKSQIEISFDRDNVMRSQNIDSFIAGGAGGSIPFPAGADEHYRKRNGFVELGQMNDGSGQMDWTPLIKTGATAGEQWDQVIYGETTTFTVVRFEDRQLHLDETDTPVRCAVVRQSVPVGTSGSIDVETTFAKGIGIFRRVSTMNTGGKSKIDWRETLRPPVEN</sequence>
<proteinExistence type="predicted"/>
<organism evidence="1 2">
    <name type="scientific">Rubripirellula reticaptiva</name>
    <dbReference type="NCBI Taxonomy" id="2528013"/>
    <lineage>
        <taxon>Bacteria</taxon>
        <taxon>Pseudomonadati</taxon>
        <taxon>Planctomycetota</taxon>
        <taxon>Planctomycetia</taxon>
        <taxon>Pirellulales</taxon>
        <taxon>Pirellulaceae</taxon>
        <taxon>Rubripirellula</taxon>
    </lineage>
</organism>
<comment type="caution">
    <text evidence="1">The sequence shown here is derived from an EMBL/GenBank/DDBJ whole genome shotgun (WGS) entry which is preliminary data.</text>
</comment>
<dbReference type="AlphaFoldDB" id="A0A5C6EKC0"/>
<evidence type="ECO:0000313" key="1">
    <source>
        <dbReference type="EMBL" id="TWU49258.1"/>
    </source>
</evidence>
<protein>
    <submittedName>
        <fullName evidence="1">Uncharacterized protein</fullName>
    </submittedName>
</protein>
<accession>A0A5C6EKC0</accession>
<evidence type="ECO:0000313" key="2">
    <source>
        <dbReference type="Proteomes" id="UP000317977"/>
    </source>
</evidence>
<dbReference type="Proteomes" id="UP000317977">
    <property type="component" value="Unassembled WGS sequence"/>
</dbReference>
<name>A0A5C6EKC0_9BACT</name>
<dbReference type="RefSeq" id="WP_146535543.1">
    <property type="nucleotide sequence ID" value="NZ_SJPX01000004.1"/>
</dbReference>
<gene>
    <name evidence="1" type="ORF">Poly59_38720</name>
</gene>
<reference evidence="1 2" key="1">
    <citation type="submission" date="2019-02" db="EMBL/GenBank/DDBJ databases">
        <title>Deep-cultivation of Planctomycetes and their phenomic and genomic characterization uncovers novel biology.</title>
        <authorList>
            <person name="Wiegand S."/>
            <person name="Jogler M."/>
            <person name="Boedeker C."/>
            <person name="Pinto D."/>
            <person name="Vollmers J."/>
            <person name="Rivas-Marin E."/>
            <person name="Kohn T."/>
            <person name="Peeters S.H."/>
            <person name="Heuer A."/>
            <person name="Rast P."/>
            <person name="Oberbeckmann S."/>
            <person name="Bunk B."/>
            <person name="Jeske O."/>
            <person name="Meyerdierks A."/>
            <person name="Storesund J.E."/>
            <person name="Kallscheuer N."/>
            <person name="Luecker S."/>
            <person name="Lage O.M."/>
            <person name="Pohl T."/>
            <person name="Merkel B.J."/>
            <person name="Hornburger P."/>
            <person name="Mueller R.-W."/>
            <person name="Bruemmer F."/>
            <person name="Labrenz M."/>
            <person name="Spormann A.M."/>
            <person name="Op Den Camp H."/>
            <person name="Overmann J."/>
            <person name="Amann R."/>
            <person name="Jetten M.S.M."/>
            <person name="Mascher T."/>
            <person name="Medema M.H."/>
            <person name="Devos D.P."/>
            <person name="Kaster A.-K."/>
            <person name="Ovreas L."/>
            <person name="Rohde M."/>
            <person name="Galperin M.Y."/>
            <person name="Jogler C."/>
        </authorList>
    </citation>
    <scope>NUCLEOTIDE SEQUENCE [LARGE SCALE GENOMIC DNA]</scope>
    <source>
        <strain evidence="1 2">Poly59</strain>
    </source>
</reference>